<evidence type="ECO:0000313" key="2">
    <source>
        <dbReference type="EMBL" id="SOE48336.1"/>
    </source>
</evidence>
<reference evidence="2 3" key="2">
    <citation type="submission" date="2017-08" db="EMBL/GenBank/DDBJ databases">
        <authorList>
            <person name="de Groot N.N."/>
        </authorList>
    </citation>
    <scope>NUCLEOTIDE SEQUENCE [LARGE SCALE GENOMIC DNA]</scope>
    <source>
        <strain evidence="2">Orrdi1</strain>
    </source>
</reference>
<reference evidence="1 3" key="1">
    <citation type="submission" date="2016-06" db="EMBL/GenBank/DDBJ databases">
        <authorList>
            <person name="Kjaerup R.B."/>
            <person name="Dalgaard T.S."/>
            <person name="Juul-Madsen H.R."/>
        </authorList>
    </citation>
    <scope>NUCLEOTIDE SEQUENCE [LARGE SCALE GENOMIC DNA]</scope>
    <source>
        <strain evidence="1">Orrdi1</strain>
    </source>
</reference>
<protein>
    <submittedName>
        <fullName evidence="1">Uncharacterized protein</fullName>
    </submittedName>
</protein>
<keyword evidence="3" id="KW-1185">Reference proteome</keyword>
<dbReference type="AlphaFoldDB" id="A0A1C3K3V4"/>
<gene>
    <name evidence="1" type="ORF">ODI_00788</name>
    <name evidence="2" type="ORF">ODI_R1380</name>
</gene>
<proteinExistence type="predicted"/>
<name>A0A1C3K3V4_9BURK</name>
<evidence type="ECO:0000313" key="1">
    <source>
        <dbReference type="EMBL" id="SBT26162.1"/>
    </source>
</evidence>
<dbReference type="STRING" id="1851544.ODI_00788"/>
<dbReference type="KEGG" id="odi:ODI_R1380"/>
<sequence length="46" mass="4631">MGTAGSGHGCLLAQRCAGATGASGTRSLRIRLRASRGAHTFTSLSK</sequence>
<organism evidence="1 3">
    <name type="scientific">Orrella dioscoreae</name>
    <dbReference type="NCBI Taxonomy" id="1851544"/>
    <lineage>
        <taxon>Bacteria</taxon>
        <taxon>Pseudomonadati</taxon>
        <taxon>Pseudomonadota</taxon>
        <taxon>Betaproteobacteria</taxon>
        <taxon>Burkholderiales</taxon>
        <taxon>Alcaligenaceae</taxon>
        <taxon>Orrella</taxon>
    </lineage>
</organism>
<accession>A0A1C3K3V4</accession>
<dbReference type="EMBL" id="FLRC01000027">
    <property type="protein sequence ID" value="SBT26162.1"/>
    <property type="molecule type" value="Genomic_DNA"/>
</dbReference>
<dbReference type="EMBL" id="LT907988">
    <property type="protein sequence ID" value="SOE48336.1"/>
    <property type="molecule type" value="Genomic_DNA"/>
</dbReference>
<evidence type="ECO:0000313" key="3">
    <source>
        <dbReference type="Proteomes" id="UP000078558"/>
    </source>
</evidence>
<dbReference type="Proteomes" id="UP000078558">
    <property type="component" value="Chromosome I"/>
</dbReference>